<dbReference type="PANTHER" id="PTHR15231">
    <property type="entry name" value="PHOSPHATIDYLINOSITOL N-ACETYLGLUCOSAMINYLTRANSFERASE SUBUNIT H"/>
    <property type="match status" value="1"/>
</dbReference>
<dbReference type="GO" id="GO:0006506">
    <property type="term" value="P:GPI anchor biosynthetic process"/>
    <property type="evidence" value="ECO:0007669"/>
    <property type="project" value="InterPro"/>
</dbReference>
<dbReference type="InterPro" id="IPR044215">
    <property type="entry name" value="PIG-H"/>
</dbReference>
<dbReference type="AlphaFoldDB" id="A0AA40K6V7"/>
<dbReference type="Pfam" id="PF10181">
    <property type="entry name" value="PIG-H"/>
    <property type="match status" value="1"/>
</dbReference>
<proteinExistence type="inferred from homology"/>
<evidence type="ECO:0000259" key="3">
    <source>
        <dbReference type="Pfam" id="PF10181"/>
    </source>
</evidence>
<evidence type="ECO:0000313" key="5">
    <source>
        <dbReference type="Proteomes" id="UP001172159"/>
    </source>
</evidence>
<dbReference type="PANTHER" id="PTHR15231:SF1">
    <property type="entry name" value="PHOSPHATIDYLINOSITOL N-ACETYLGLUCOSAMINYLTRANSFERASE SUBUNIT H"/>
    <property type="match status" value="1"/>
</dbReference>
<dbReference type="EMBL" id="JAUKTV010000001">
    <property type="protein sequence ID" value="KAK0747587.1"/>
    <property type="molecule type" value="Genomic_DNA"/>
</dbReference>
<evidence type="ECO:0000313" key="4">
    <source>
        <dbReference type="EMBL" id="KAK0747587.1"/>
    </source>
</evidence>
<evidence type="ECO:0000256" key="1">
    <source>
        <dbReference type="ARBA" id="ARBA00004687"/>
    </source>
</evidence>
<comment type="pathway">
    <text evidence="1">Glycolipid biosynthesis; glycosylphosphatidylinositol-anchor biosynthesis.</text>
</comment>
<keyword evidence="4" id="KW-0808">Transferase</keyword>
<sequence length="269" mass="29841">MLTTAPHLYLRRPSPTTAEFTVTTCPPLTVPLRICLLTISLLRVAIFTAATTTIYSRFFHDPSLPPSSPTPISITDLLYQGDILILLSHLLQTLHSSPPGQFLANITAPLSNSALALIASVITYFGLFTQLHTTESLLVLRGLGIQTSTSSSSFSSPVPNTSDGSNRWRGWKWWFWGTTPTKTRFIPTEKIRDVLINEAFRGFEVRYYLIVIVEGEEDVVVVFPKLLPGRRIVEEVWRGVRGCLYEGDPNHQSLGGSWGQTGPLGRKDS</sequence>
<dbReference type="Proteomes" id="UP001172159">
    <property type="component" value="Unassembled WGS sequence"/>
</dbReference>
<comment type="similarity">
    <text evidence="2">Belongs to the PIGH family.</text>
</comment>
<feature type="domain" description="Phosphatidylinositol N-acetylglucosaminyltransferase subunit H conserved" evidence="3">
    <location>
        <begin position="136"/>
        <end position="224"/>
    </location>
</feature>
<gene>
    <name evidence="4" type="ORF">B0T21DRAFT_279370</name>
</gene>
<accession>A0AA40K6V7</accession>
<comment type="caution">
    <text evidence="4">The sequence shown here is derived from an EMBL/GenBank/DDBJ whole genome shotgun (WGS) entry which is preliminary data.</text>
</comment>
<protein>
    <submittedName>
        <fullName evidence="4">GPI-GlcNAc transferase complex, PIG-H component-domain-containing protein</fullName>
    </submittedName>
</protein>
<dbReference type="GO" id="GO:0016740">
    <property type="term" value="F:transferase activity"/>
    <property type="evidence" value="ECO:0007669"/>
    <property type="project" value="UniProtKB-KW"/>
</dbReference>
<name>A0AA40K6V7_9PEZI</name>
<dbReference type="InterPro" id="IPR019328">
    <property type="entry name" value="PIGH-H_dom"/>
</dbReference>
<dbReference type="GO" id="GO:0000506">
    <property type="term" value="C:glycosylphosphatidylinositol-N-acetylglucosaminyltransferase (GPI-GnT) complex"/>
    <property type="evidence" value="ECO:0007669"/>
    <property type="project" value="InterPro"/>
</dbReference>
<organism evidence="4 5">
    <name type="scientific">Apiosordaria backusii</name>
    <dbReference type="NCBI Taxonomy" id="314023"/>
    <lineage>
        <taxon>Eukaryota</taxon>
        <taxon>Fungi</taxon>
        <taxon>Dikarya</taxon>
        <taxon>Ascomycota</taxon>
        <taxon>Pezizomycotina</taxon>
        <taxon>Sordariomycetes</taxon>
        <taxon>Sordariomycetidae</taxon>
        <taxon>Sordariales</taxon>
        <taxon>Lasiosphaeriaceae</taxon>
        <taxon>Apiosordaria</taxon>
    </lineage>
</organism>
<keyword evidence="5" id="KW-1185">Reference proteome</keyword>
<reference evidence="4" key="1">
    <citation type="submission" date="2023-06" db="EMBL/GenBank/DDBJ databases">
        <title>Genome-scale phylogeny and comparative genomics of the fungal order Sordariales.</title>
        <authorList>
            <consortium name="Lawrence Berkeley National Laboratory"/>
            <person name="Hensen N."/>
            <person name="Bonometti L."/>
            <person name="Westerberg I."/>
            <person name="Brannstrom I.O."/>
            <person name="Guillou S."/>
            <person name="Cros-Aarteil S."/>
            <person name="Calhoun S."/>
            <person name="Haridas S."/>
            <person name="Kuo A."/>
            <person name="Mondo S."/>
            <person name="Pangilinan J."/>
            <person name="Riley R."/>
            <person name="Labutti K."/>
            <person name="Andreopoulos B."/>
            <person name="Lipzen A."/>
            <person name="Chen C."/>
            <person name="Yanf M."/>
            <person name="Daum C."/>
            <person name="Ng V."/>
            <person name="Clum A."/>
            <person name="Steindorff A."/>
            <person name="Ohm R."/>
            <person name="Martin F."/>
            <person name="Silar P."/>
            <person name="Natvig D."/>
            <person name="Lalanne C."/>
            <person name="Gautier V."/>
            <person name="Ament-Velasquez S.L."/>
            <person name="Kruys A."/>
            <person name="Hutchinson M.I."/>
            <person name="Powell A.J."/>
            <person name="Barry K."/>
            <person name="Miller A.N."/>
            <person name="Grigoriev I.V."/>
            <person name="Debuchy R."/>
            <person name="Gladieux P."/>
            <person name="Thoren M.H."/>
            <person name="Johannesson H."/>
        </authorList>
    </citation>
    <scope>NUCLEOTIDE SEQUENCE</scope>
    <source>
        <strain evidence="4">CBS 540.89</strain>
    </source>
</reference>
<evidence type="ECO:0000256" key="2">
    <source>
        <dbReference type="ARBA" id="ARBA00009610"/>
    </source>
</evidence>